<sequence>MARFTLSFLAVYFALVAFAMALPAFPALDNGLGLASTLSSVPVVGSLASDMNKKPAADKQKQAQEQEATREAAKQKSQEKVDQKQNPVAAMSEPTRTEKGLYSGNFVTPSSTPSAHAGSQPNALGGVPVLGSLLGGTGGPL</sequence>
<evidence type="ECO:0000313" key="3">
    <source>
        <dbReference type="EMBL" id="EPS28936.1"/>
    </source>
</evidence>
<dbReference type="HOGENOM" id="CLU_1797120_0_0_1"/>
<protein>
    <submittedName>
        <fullName evidence="3">Uncharacterized protein</fullName>
    </submittedName>
</protein>
<keyword evidence="2" id="KW-0732">Signal</keyword>
<feature type="compositionally biased region" description="Polar residues" evidence="1">
    <location>
        <begin position="105"/>
        <end position="122"/>
    </location>
</feature>
<dbReference type="EMBL" id="KB644411">
    <property type="protein sequence ID" value="EPS28936.1"/>
    <property type="molecule type" value="Genomic_DNA"/>
</dbReference>
<gene>
    <name evidence="3" type="ORF">PDE_03882</name>
</gene>
<feature type="signal peptide" evidence="2">
    <location>
        <begin position="1"/>
        <end position="21"/>
    </location>
</feature>
<evidence type="ECO:0000256" key="1">
    <source>
        <dbReference type="SAM" id="MobiDB-lite"/>
    </source>
</evidence>
<organism evidence="3 4">
    <name type="scientific">Penicillium oxalicum (strain 114-2 / CGMCC 5302)</name>
    <name type="common">Penicillium decumbens</name>
    <dbReference type="NCBI Taxonomy" id="933388"/>
    <lineage>
        <taxon>Eukaryota</taxon>
        <taxon>Fungi</taxon>
        <taxon>Dikarya</taxon>
        <taxon>Ascomycota</taxon>
        <taxon>Pezizomycotina</taxon>
        <taxon>Eurotiomycetes</taxon>
        <taxon>Eurotiomycetidae</taxon>
        <taxon>Eurotiales</taxon>
        <taxon>Aspergillaceae</taxon>
        <taxon>Penicillium</taxon>
    </lineage>
</organism>
<name>S7ZJT8_PENO1</name>
<accession>S7ZJT8</accession>
<proteinExistence type="predicted"/>
<feature type="region of interest" description="Disordered" evidence="1">
    <location>
        <begin position="50"/>
        <end position="141"/>
    </location>
</feature>
<feature type="chain" id="PRO_5004548036" evidence="2">
    <location>
        <begin position="22"/>
        <end position="141"/>
    </location>
</feature>
<dbReference type="OrthoDB" id="4368889at2759"/>
<keyword evidence="4" id="KW-1185">Reference proteome</keyword>
<evidence type="ECO:0000313" key="4">
    <source>
        <dbReference type="Proteomes" id="UP000019376"/>
    </source>
</evidence>
<dbReference type="AlphaFoldDB" id="S7ZJT8"/>
<evidence type="ECO:0000256" key="2">
    <source>
        <dbReference type="SAM" id="SignalP"/>
    </source>
</evidence>
<feature type="compositionally biased region" description="Basic and acidic residues" evidence="1">
    <location>
        <begin position="51"/>
        <end position="83"/>
    </location>
</feature>
<dbReference type="Proteomes" id="UP000019376">
    <property type="component" value="Unassembled WGS sequence"/>
</dbReference>
<reference evidence="3 4" key="1">
    <citation type="journal article" date="2013" name="PLoS ONE">
        <title>Genomic and secretomic analyses reveal unique features of the lignocellulolytic enzyme system of Penicillium decumbens.</title>
        <authorList>
            <person name="Liu G."/>
            <person name="Zhang L."/>
            <person name="Wei X."/>
            <person name="Zou G."/>
            <person name="Qin Y."/>
            <person name="Ma L."/>
            <person name="Li J."/>
            <person name="Zheng H."/>
            <person name="Wang S."/>
            <person name="Wang C."/>
            <person name="Xun L."/>
            <person name="Zhao G.-P."/>
            <person name="Zhou Z."/>
            <person name="Qu Y."/>
        </authorList>
    </citation>
    <scope>NUCLEOTIDE SEQUENCE [LARGE SCALE GENOMIC DNA]</scope>
    <source>
        <strain evidence="4">114-2 / CGMCC 5302</strain>
    </source>
</reference>